<sequence>MSYKKDSIIYLIYIGLLITILVGAPYFFLNRFLTEKKKDAKKDRDGFTNFLCDYNIISLLSLFLKLTFVFILTSILIIFFFI</sequence>
<organism evidence="2">
    <name type="scientific">viral metagenome</name>
    <dbReference type="NCBI Taxonomy" id="1070528"/>
    <lineage>
        <taxon>unclassified sequences</taxon>
        <taxon>metagenomes</taxon>
        <taxon>organismal metagenomes</taxon>
    </lineage>
</organism>
<keyword evidence="1" id="KW-0472">Membrane</keyword>
<keyword evidence="1" id="KW-0812">Transmembrane</keyword>
<reference evidence="2" key="1">
    <citation type="journal article" date="2020" name="Nature">
        <title>Giant virus diversity and host interactions through global metagenomics.</title>
        <authorList>
            <person name="Schulz F."/>
            <person name="Roux S."/>
            <person name="Paez-Espino D."/>
            <person name="Jungbluth S."/>
            <person name="Walsh D.A."/>
            <person name="Denef V.J."/>
            <person name="McMahon K.D."/>
            <person name="Konstantinidis K.T."/>
            <person name="Eloe-Fadrosh E.A."/>
            <person name="Kyrpides N.C."/>
            <person name="Woyke T."/>
        </authorList>
    </citation>
    <scope>NUCLEOTIDE SEQUENCE</scope>
    <source>
        <strain evidence="2">GVMAG-S-1040241-154</strain>
    </source>
</reference>
<proteinExistence type="predicted"/>
<accession>A0A6C0JS01</accession>
<evidence type="ECO:0000256" key="1">
    <source>
        <dbReference type="SAM" id="Phobius"/>
    </source>
</evidence>
<name>A0A6C0JS01_9ZZZZ</name>
<feature type="transmembrane region" description="Helical" evidence="1">
    <location>
        <begin position="7"/>
        <end position="28"/>
    </location>
</feature>
<feature type="transmembrane region" description="Helical" evidence="1">
    <location>
        <begin position="56"/>
        <end position="81"/>
    </location>
</feature>
<dbReference type="AlphaFoldDB" id="A0A6C0JS01"/>
<dbReference type="EMBL" id="MN740684">
    <property type="protein sequence ID" value="QHU07217.1"/>
    <property type="molecule type" value="Genomic_DNA"/>
</dbReference>
<keyword evidence="1" id="KW-1133">Transmembrane helix</keyword>
<evidence type="ECO:0000313" key="2">
    <source>
        <dbReference type="EMBL" id="QHU07217.1"/>
    </source>
</evidence>
<protein>
    <submittedName>
        <fullName evidence="2">Uncharacterized protein</fullName>
    </submittedName>
</protein>